<feature type="domain" description="DUF4774" evidence="3">
    <location>
        <begin position="331"/>
        <end position="383"/>
    </location>
</feature>
<dbReference type="InterPro" id="IPR031942">
    <property type="entry name" value="DUF4774"/>
</dbReference>
<feature type="compositionally biased region" description="Basic and acidic residues" evidence="1">
    <location>
        <begin position="259"/>
        <end position="281"/>
    </location>
</feature>
<evidence type="ECO:0000313" key="5">
    <source>
        <dbReference type="Proteomes" id="UP000092462"/>
    </source>
</evidence>
<organism evidence="4 5">
    <name type="scientific">Phlebotomus papatasi</name>
    <name type="common">Sandfly</name>
    <dbReference type="NCBI Taxonomy" id="29031"/>
    <lineage>
        <taxon>Eukaryota</taxon>
        <taxon>Metazoa</taxon>
        <taxon>Ecdysozoa</taxon>
        <taxon>Arthropoda</taxon>
        <taxon>Hexapoda</taxon>
        <taxon>Insecta</taxon>
        <taxon>Pterygota</taxon>
        <taxon>Neoptera</taxon>
        <taxon>Endopterygota</taxon>
        <taxon>Diptera</taxon>
        <taxon>Nematocera</taxon>
        <taxon>Psychodoidea</taxon>
        <taxon>Psychodidae</taxon>
        <taxon>Phlebotomus</taxon>
        <taxon>Phlebotomus</taxon>
    </lineage>
</organism>
<feature type="region of interest" description="Disordered" evidence="1">
    <location>
        <begin position="647"/>
        <end position="693"/>
    </location>
</feature>
<dbReference type="VEuPathDB" id="VectorBase:PPAPM1_008339"/>
<feature type="compositionally biased region" description="Acidic residues" evidence="1">
    <location>
        <begin position="219"/>
        <end position="228"/>
    </location>
</feature>
<dbReference type="EMBL" id="AJVK01021639">
    <property type="status" value="NOT_ANNOTATED_CDS"/>
    <property type="molecule type" value="Genomic_DNA"/>
</dbReference>
<feature type="region of interest" description="Disordered" evidence="1">
    <location>
        <begin position="452"/>
        <end position="489"/>
    </location>
</feature>
<evidence type="ECO:0000256" key="2">
    <source>
        <dbReference type="SAM" id="SignalP"/>
    </source>
</evidence>
<sequence length="923" mass="101491">MKLFLVIAISTVVLGQIFARPSNVEVEKHHVVEISRNFNITAMNSTAKIDETMRILKEIDRINQSLGYTKKNLARTDTMSDSQRLSDSLFFPKTPFHPPGIGRDSKSPSIVERVTDRQSEFQAQSHRIRFKKEQRKAKTEGRKFLLIPLNPSFIAIASDPRRIVHFFPQISSRTARLSKKWNKKPKKSEKKVEYDKAQAPLLKQNNLFDVLIDEMVDDDDEDYDDTKEEDSSGSLPSIDNDEYINNLYKNILVSSNKKRDLQKEELGKGRKVPIDHDKEAETTNPKTTTKKPPTKKPEIPNPEDLKSPFSGLFRPASEQLKDNGGGIIIQRLKVRKGGIAIAGPGGVATAGSGGTAIVGPGGIAFTHPRGLTIAGPGAKVYSVPEDTDLETVSLNATGSSRDFPFPTEIVATGPIIYYNPGKWRLAPNWPSLPRLLPIPIIQLPVYYPTNEIPFPENEPPTTEVREREPTTPPPPTHPPPKPEKLIQRRPKNLKVQEIPQHSSRYIIEKIIKAPLSKVEHRAISDEATTEAPEEALDISTLSYYGGAKGSVLKIEKKSDGSVVRETINSKVGDNPSEDFSEHLSTIQQAAAVLVALQERVKMTGKLSGVDKKIYADNLEMLGISAQKLAQLQNEAADNDLNLIFQGIAKDRDNGENNDDEKNPSTEEDFDNVGEEDHGMNPQPPEDPQNVPGQEQEGIAINAPPKEAPIAEAKPIGLAIAGPGGLASSKPVATAVVSKDGLAVARPVATAISGITPEQFSMLGLPVPQKVGFGGFPSNPRESITYGNTLASRYGLLSLENGLNVLVGPGFQAESRFSDKGIDSEDQETKTAAVVDLDDPNDAKTIAMEKFKKLAEAPKELIPNQYPLIPPRIDPPPFRLDGPNYSENYESFPPAQYLPPSDQYHGGSLPYPFLPVYNPFHHDY</sequence>
<protein>
    <recommendedName>
        <fullName evidence="3">DUF4774 domain-containing protein</fullName>
    </recommendedName>
</protein>
<feature type="region of interest" description="Disordered" evidence="1">
    <location>
        <begin position="219"/>
        <end position="239"/>
    </location>
</feature>
<feature type="domain" description="DUF4774" evidence="3">
    <location>
        <begin position="710"/>
        <end position="757"/>
    </location>
</feature>
<feature type="compositionally biased region" description="Basic and acidic residues" evidence="1">
    <location>
        <begin position="295"/>
        <end position="306"/>
    </location>
</feature>
<feature type="chain" id="PRO_5043343716" description="DUF4774 domain-containing protein" evidence="2">
    <location>
        <begin position="20"/>
        <end position="923"/>
    </location>
</feature>
<feature type="compositionally biased region" description="Basic and acidic residues" evidence="1">
    <location>
        <begin position="648"/>
        <end position="664"/>
    </location>
</feature>
<keyword evidence="5" id="KW-1185">Reference proteome</keyword>
<feature type="compositionally biased region" description="Pro residues" evidence="1">
    <location>
        <begin position="470"/>
        <end position="479"/>
    </location>
</feature>
<feature type="signal peptide" evidence="2">
    <location>
        <begin position="1"/>
        <end position="19"/>
    </location>
</feature>
<dbReference type="AlphaFoldDB" id="A0A1B0D0S3"/>
<proteinExistence type="predicted"/>
<evidence type="ECO:0000313" key="4">
    <source>
        <dbReference type="EnsemblMetazoa" id="PPAI000945-PA"/>
    </source>
</evidence>
<evidence type="ECO:0000259" key="3">
    <source>
        <dbReference type="Pfam" id="PF15999"/>
    </source>
</evidence>
<feature type="region of interest" description="Disordered" evidence="1">
    <location>
        <begin position="259"/>
        <end position="318"/>
    </location>
</feature>
<keyword evidence="2" id="KW-0732">Signal</keyword>
<dbReference type="Pfam" id="PF15999">
    <property type="entry name" value="DUF4774"/>
    <property type="match status" value="2"/>
</dbReference>
<name>A0A1B0D0S3_PHLPP</name>
<reference evidence="4" key="1">
    <citation type="submission" date="2022-08" db="UniProtKB">
        <authorList>
            <consortium name="EnsemblMetazoa"/>
        </authorList>
    </citation>
    <scope>IDENTIFICATION</scope>
    <source>
        <strain evidence="4">Israel</strain>
    </source>
</reference>
<accession>A0A1B0D0S3</accession>
<dbReference type="Proteomes" id="UP000092462">
    <property type="component" value="Unassembled WGS sequence"/>
</dbReference>
<evidence type="ECO:0000256" key="1">
    <source>
        <dbReference type="SAM" id="MobiDB-lite"/>
    </source>
</evidence>
<dbReference type="VEuPathDB" id="VectorBase:PPAI000945"/>
<dbReference type="EnsemblMetazoa" id="PPAI000945-RA">
    <property type="protein sequence ID" value="PPAI000945-PA"/>
    <property type="gene ID" value="PPAI000945"/>
</dbReference>